<dbReference type="GeneID" id="42364635"/>
<accession>A0A5Q0UF31</accession>
<evidence type="ECO:0000313" key="4">
    <source>
        <dbReference type="Proteomes" id="UP000377803"/>
    </source>
</evidence>
<dbReference type="OrthoDB" id="11877at2157"/>
<dbReference type="PANTHER" id="PTHR10894">
    <property type="entry name" value="NUCLEOLAR PROTEIN 5 NUCLEOLAR PROTEIN NOP5 NOP58"/>
    <property type="match status" value="1"/>
</dbReference>
<dbReference type="GO" id="GO:0031428">
    <property type="term" value="C:box C/D methylation guide snoRNP complex"/>
    <property type="evidence" value="ECO:0007669"/>
    <property type="project" value="InterPro"/>
</dbReference>
<dbReference type="Proteomes" id="UP000377803">
    <property type="component" value="Chromosome"/>
</dbReference>
<dbReference type="Pfam" id="PF01798">
    <property type="entry name" value="Nop"/>
    <property type="match status" value="1"/>
</dbReference>
<dbReference type="InterPro" id="IPR002687">
    <property type="entry name" value="Nop_dom"/>
</dbReference>
<dbReference type="Gene3D" id="1.10.246.90">
    <property type="entry name" value="Nop domain"/>
    <property type="match status" value="1"/>
</dbReference>
<evidence type="ECO:0000313" key="3">
    <source>
        <dbReference type="EMBL" id="QGA80156.1"/>
    </source>
</evidence>
<dbReference type="KEGG" id="ncon:LC1Nh_0253"/>
<dbReference type="PANTHER" id="PTHR10894:SF0">
    <property type="entry name" value="NUCLEOLAR PROTEIN 56"/>
    <property type="match status" value="1"/>
</dbReference>
<sequence length="249" mass="28791">MDKEEIRKKALKDTREELEEIDKIKLLMKAVKTLDQLQNNQYKEMESFRDWYNVHFPELEQEIEDDSHLLKILSDTIEKDNLDAFSELAESSTGMHLEKEDKQILEQFATSLNSKQEFITDLEDYVEKIAKQEMQNLSILLGPVLAARITHLAGGLENLAKKPASTIQMLGAEKALFRFLREGGNPPKHGVLFKHEYVSPLHPDKRGKMARFLANKAAIAARLDQYGDKNKGEDLREECREKYEEVEQE</sequence>
<evidence type="ECO:0000259" key="2">
    <source>
        <dbReference type="PROSITE" id="PS51358"/>
    </source>
</evidence>
<feature type="region of interest" description="Disordered" evidence="1">
    <location>
        <begin position="230"/>
        <end position="249"/>
    </location>
</feature>
<protein>
    <submittedName>
        <fullName evidence="3">rRNA biogenesis protein Nop56/Nop58</fullName>
    </submittedName>
</protein>
<organism evidence="3 4">
    <name type="scientific">Candidatus Nanohalobium constans</name>
    <dbReference type="NCBI Taxonomy" id="2565781"/>
    <lineage>
        <taxon>Archaea</taxon>
        <taxon>Candidatus Nanohalarchaeota</taxon>
        <taxon>Candidatus Nanohalobia</taxon>
        <taxon>Candidatus Nanohalobiales</taxon>
        <taxon>Candidatus Nanohalobiaceae</taxon>
        <taxon>Candidatus Nanohalobium</taxon>
    </lineage>
</organism>
<keyword evidence="4" id="KW-1185">Reference proteome</keyword>
<dbReference type="Gene3D" id="1.10.287.4070">
    <property type="match status" value="1"/>
</dbReference>
<name>A0A5Q0UF31_9ARCH</name>
<dbReference type="InterPro" id="IPR042239">
    <property type="entry name" value="Nop_C"/>
</dbReference>
<proteinExistence type="predicted"/>
<feature type="domain" description="Nop" evidence="2">
    <location>
        <begin position="133"/>
        <end position="248"/>
    </location>
</feature>
<reference evidence="4" key="1">
    <citation type="submission" date="2019-05" db="EMBL/GenBank/DDBJ databases">
        <title>Candidatus Nanohalobium constans, a novel model system to study the DPANN nano-sized archaea: genomic and physiological characterization of a nanoarchaeon co-cultured with its chitinotrophic host.</title>
        <authorList>
            <person name="La Cono V."/>
            <person name="Arcadi E."/>
            <person name="Crisafi F."/>
            <person name="Denaro R."/>
            <person name="La Spada G."/>
            <person name="Messina E."/>
            <person name="Smedile F."/>
            <person name="Toshchakov S.V."/>
            <person name="Shevchenko M.A."/>
            <person name="Golyshin P.N."/>
            <person name="Golyshina O.V."/>
            <person name="Ferrer M."/>
            <person name="Rohde M."/>
            <person name="Mushegian A."/>
            <person name="Sorokin D.Y."/>
            <person name="Giuliano L."/>
            <person name="Yakimov M.M."/>
        </authorList>
    </citation>
    <scope>NUCLEOTIDE SEQUENCE [LARGE SCALE GENOMIC DNA]</scope>
    <source>
        <strain evidence="4">LC1Nh</strain>
    </source>
</reference>
<gene>
    <name evidence="3" type="primary">nop56</name>
    <name evidence="3" type="ORF">LC1Nh_0253</name>
</gene>
<dbReference type="PROSITE" id="PS51358">
    <property type="entry name" value="NOP"/>
    <property type="match status" value="1"/>
</dbReference>
<evidence type="ECO:0000256" key="1">
    <source>
        <dbReference type="SAM" id="MobiDB-lite"/>
    </source>
</evidence>
<dbReference type="AlphaFoldDB" id="A0A5Q0UF31"/>
<dbReference type="SUPFAM" id="SSF89124">
    <property type="entry name" value="Nop domain"/>
    <property type="match status" value="1"/>
</dbReference>
<dbReference type="RefSeq" id="WP_153549894.1">
    <property type="nucleotide sequence ID" value="NZ_CP040089.1"/>
</dbReference>
<dbReference type="GO" id="GO:0030515">
    <property type="term" value="F:snoRNA binding"/>
    <property type="evidence" value="ECO:0007669"/>
    <property type="project" value="InterPro"/>
</dbReference>
<dbReference type="EMBL" id="CP040089">
    <property type="protein sequence ID" value="QGA80156.1"/>
    <property type="molecule type" value="Genomic_DNA"/>
</dbReference>
<dbReference type="InterPro" id="IPR045056">
    <property type="entry name" value="Nop56/Nop58"/>
</dbReference>
<dbReference type="InterPro" id="IPR036070">
    <property type="entry name" value="Nop_dom_sf"/>
</dbReference>